<dbReference type="GO" id="GO:0005886">
    <property type="term" value="C:plasma membrane"/>
    <property type="evidence" value="ECO:0007669"/>
    <property type="project" value="UniProtKB-SubCell"/>
</dbReference>
<dbReference type="PANTHER" id="PTHR30269:SF0">
    <property type="entry name" value="MEMBRANE TRANSPORTER PROTEIN YFCA-RELATED"/>
    <property type="match status" value="1"/>
</dbReference>
<keyword evidence="7 8" id="KW-0472">Membrane</keyword>
<reference evidence="10" key="1">
    <citation type="submission" date="2016-11" db="EMBL/GenBank/DDBJ databases">
        <title>Comparative genomic and phenotypic analysis of Granulibacter bethesdensis clinical isolates from patients with chronic granulomatous disease.</title>
        <authorList>
            <person name="Zarember K.A."/>
            <person name="Porcella S.F."/>
            <person name="Chu J."/>
            <person name="Ding L."/>
            <person name="Dahlstrom E."/>
            <person name="Barbian K."/>
            <person name="Martens C."/>
            <person name="Sykora L."/>
            <person name="Kramer S."/>
            <person name="Pettinato A.M."/>
            <person name="Hong H."/>
            <person name="Wald G."/>
            <person name="Berg L.J."/>
            <person name="Rogge L.S."/>
            <person name="Greenberg D.E."/>
            <person name="Falcone E.L."/>
            <person name="Neves J.F."/>
            <person name="Simoes M.J."/>
            <person name="Casal M."/>
            <person name="Rodriguez-Lopez F.C."/>
            <person name="Zelazny A."/>
            <person name="Gallin J.I."/>
            <person name="Holland S.M."/>
        </authorList>
    </citation>
    <scope>NUCLEOTIDE SEQUENCE [LARGE SCALE GENOMIC DNA]</scope>
    <source>
        <strain evidence="10">NIH9.1</strain>
    </source>
</reference>
<evidence type="ECO:0000256" key="5">
    <source>
        <dbReference type="ARBA" id="ARBA00022692"/>
    </source>
</evidence>
<evidence type="ECO:0000313" key="9">
    <source>
        <dbReference type="EMBL" id="APH54920.1"/>
    </source>
</evidence>
<evidence type="ECO:0000256" key="3">
    <source>
        <dbReference type="ARBA" id="ARBA00022448"/>
    </source>
</evidence>
<feature type="transmembrane region" description="Helical" evidence="8">
    <location>
        <begin position="190"/>
        <end position="208"/>
    </location>
</feature>
<organism evidence="9 10">
    <name type="scientific">Granulibacter bethesdensis</name>
    <dbReference type="NCBI Taxonomy" id="364410"/>
    <lineage>
        <taxon>Bacteria</taxon>
        <taxon>Pseudomonadati</taxon>
        <taxon>Pseudomonadota</taxon>
        <taxon>Alphaproteobacteria</taxon>
        <taxon>Acetobacterales</taxon>
        <taxon>Acetobacteraceae</taxon>
        <taxon>Granulibacter</taxon>
    </lineage>
</organism>
<comment type="similarity">
    <text evidence="2 8">Belongs to the 4-toluene sulfonate uptake permease (TSUP) (TC 2.A.102) family.</text>
</comment>
<evidence type="ECO:0000256" key="7">
    <source>
        <dbReference type="ARBA" id="ARBA00023136"/>
    </source>
</evidence>
<sequence length="260" mass="27853">MKAYKNKMHLPWALDVFLFATAFCAGVVDTVAGGGGLICVPALGLTGMGTVAVFGTNKLQSVVGQLSATLKFWRQGGMDFSPLRRGLLCTVLGSVAGAIFLQSVTEVFLKRLVPWMLLGVFLYYVLSSDRKDVTGEARLPPHPRKLQPLGVLIGFYNGFFGPGTGSIWTVALSRTYQLRINAATMYANPLNMAGNIAALSILISSSVVDYRHALIMGAGSFLGAQIGGSLVIYKSARLLRTVFMTLMLASIIGSFVRVYG</sequence>
<evidence type="ECO:0000256" key="8">
    <source>
        <dbReference type="RuleBase" id="RU363041"/>
    </source>
</evidence>
<keyword evidence="4 8" id="KW-1003">Cell membrane</keyword>
<evidence type="ECO:0000256" key="2">
    <source>
        <dbReference type="ARBA" id="ARBA00009142"/>
    </source>
</evidence>
<dbReference type="InterPro" id="IPR002781">
    <property type="entry name" value="TM_pro_TauE-like"/>
</dbReference>
<gene>
    <name evidence="9" type="ORF">GbCGDNIH9_1623</name>
</gene>
<feature type="transmembrane region" description="Helical" evidence="8">
    <location>
        <begin position="108"/>
        <end position="126"/>
    </location>
</feature>
<dbReference type="Pfam" id="PF01925">
    <property type="entry name" value="TauE"/>
    <property type="match status" value="1"/>
</dbReference>
<dbReference type="PANTHER" id="PTHR30269">
    <property type="entry name" value="TRANSMEMBRANE PROTEIN YFCA"/>
    <property type="match status" value="1"/>
</dbReference>
<feature type="transmembrane region" description="Helical" evidence="8">
    <location>
        <begin position="83"/>
        <end position="102"/>
    </location>
</feature>
<dbReference type="EMBL" id="CP018191">
    <property type="protein sequence ID" value="APH54920.1"/>
    <property type="molecule type" value="Genomic_DNA"/>
</dbReference>
<protein>
    <recommendedName>
        <fullName evidence="8">Probable membrane transporter protein</fullName>
    </recommendedName>
</protein>
<proteinExistence type="inferred from homology"/>
<feature type="transmembrane region" description="Helical" evidence="8">
    <location>
        <begin position="146"/>
        <end position="170"/>
    </location>
</feature>
<accession>A0AAC9P969</accession>
<evidence type="ECO:0000256" key="4">
    <source>
        <dbReference type="ARBA" id="ARBA00022475"/>
    </source>
</evidence>
<dbReference type="InterPro" id="IPR052017">
    <property type="entry name" value="TSUP"/>
</dbReference>
<evidence type="ECO:0000313" key="10">
    <source>
        <dbReference type="Proteomes" id="UP000182373"/>
    </source>
</evidence>
<keyword evidence="5 8" id="KW-0812">Transmembrane</keyword>
<feature type="transmembrane region" description="Helical" evidence="8">
    <location>
        <begin position="213"/>
        <end position="232"/>
    </location>
</feature>
<name>A0AAC9P969_9PROT</name>
<evidence type="ECO:0000256" key="1">
    <source>
        <dbReference type="ARBA" id="ARBA00004651"/>
    </source>
</evidence>
<keyword evidence="6 8" id="KW-1133">Transmembrane helix</keyword>
<evidence type="ECO:0000256" key="6">
    <source>
        <dbReference type="ARBA" id="ARBA00022989"/>
    </source>
</evidence>
<comment type="subcellular location">
    <subcellularLocation>
        <location evidence="1 8">Cell membrane</location>
        <topology evidence="1 8">Multi-pass membrane protein</topology>
    </subcellularLocation>
</comment>
<dbReference type="AlphaFoldDB" id="A0AAC9P969"/>
<dbReference type="Proteomes" id="UP000182373">
    <property type="component" value="Chromosome"/>
</dbReference>
<keyword evidence="3" id="KW-0813">Transport</keyword>
<feature type="transmembrane region" description="Helical" evidence="8">
    <location>
        <begin position="238"/>
        <end position="259"/>
    </location>
</feature>
<feature type="transmembrane region" description="Helical" evidence="8">
    <location>
        <begin position="34"/>
        <end position="55"/>
    </location>
</feature>